<dbReference type="GO" id="GO:0004497">
    <property type="term" value="F:monooxygenase activity"/>
    <property type="evidence" value="ECO:0007669"/>
    <property type="project" value="InterPro"/>
</dbReference>
<dbReference type="CDD" id="cd11065">
    <property type="entry name" value="CYP64-like"/>
    <property type="match status" value="1"/>
</dbReference>
<evidence type="ECO:0000313" key="7">
    <source>
        <dbReference type="Proteomes" id="UP000214365"/>
    </source>
</evidence>
<accession>A0A225ALH5</accession>
<proteinExistence type="inferred from homology"/>
<reference evidence="6 7" key="1">
    <citation type="submission" date="2015-06" db="EMBL/GenBank/DDBJ databases">
        <title>Talaromyces atroroseus IBT 11181 draft genome.</title>
        <authorList>
            <person name="Rasmussen K.B."/>
            <person name="Rasmussen S."/>
            <person name="Petersen B."/>
            <person name="Sicheritz-Ponten T."/>
            <person name="Mortensen U.H."/>
            <person name="Thrane U."/>
        </authorList>
    </citation>
    <scope>NUCLEOTIDE SEQUENCE [LARGE SCALE GENOMIC DNA]</scope>
    <source>
        <strain evidence="6 7">IBT 11181</strain>
    </source>
</reference>
<gene>
    <name evidence="6" type="ORF">UA08_08055</name>
</gene>
<keyword evidence="7" id="KW-1185">Reference proteome</keyword>
<dbReference type="GO" id="GO:0005506">
    <property type="term" value="F:iron ion binding"/>
    <property type="evidence" value="ECO:0007669"/>
    <property type="project" value="InterPro"/>
</dbReference>
<sequence>MLSLYVLGAFFVGLVFWALKPAKQNPYPLPPGPPAEPIFGHARLIPTTRPEVTYAKWTKDYNSDVLYLNLLGKHAIILNSQKAATDLLDRRGANYSDRPRFPFFDEMGWRQILTFYSQGPEFRKHRRMFNTAFSAGNCLMYRDGQQKEARKMLKNIVKDPTEWRKHMVFFAIAIIIRLTYGIEVTGPEDPLIELADKGGKTVSEGGPAGATFVDIFPFVRALPHSLSFLIPSLKFARDQIPVLRAMKDIPFGMVEDRIKNKTARDSFLVKVLRERAQNAEELQGLTDEDLKGATSTIFTAGQDTTWSQLMYFVLAMTYYPEIQKKAWAEIESVVGHDRLPEFSDQPNLPYLNNVVKEAFRWNLVVPLGIPHVNNKDDEYNGYFIPKGSLVIANGYAIHRDAAVYKNPERFDPDRFIPKEQGGRGEPAPEAHFGFGRRLKMKEELKSLLTLKLHLVSRVIHDLFLAP</sequence>
<dbReference type="Proteomes" id="UP000214365">
    <property type="component" value="Unassembled WGS sequence"/>
</dbReference>
<dbReference type="InterPro" id="IPR001128">
    <property type="entry name" value="Cyt_P450"/>
</dbReference>
<dbReference type="AlphaFoldDB" id="A0A225ALH5"/>
<feature type="chain" id="PRO_5013053273" description="Cytochrome P450" evidence="5">
    <location>
        <begin position="25"/>
        <end position="466"/>
    </location>
</feature>
<organism evidence="6 7">
    <name type="scientific">Talaromyces atroroseus</name>
    <dbReference type="NCBI Taxonomy" id="1441469"/>
    <lineage>
        <taxon>Eukaryota</taxon>
        <taxon>Fungi</taxon>
        <taxon>Dikarya</taxon>
        <taxon>Ascomycota</taxon>
        <taxon>Pezizomycotina</taxon>
        <taxon>Eurotiomycetes</taxon>
        <taxon>Eurotiomycetidae</taxon>
        <taxon>Eurotiales</taxon>
        <taxon>Trichocomaceae</taxon>
        <taxon>Talaromyces</taxon>
        <taxon>Talaromyces sect. Trachyspermi</taxon>
    </lineage>
</organism>
<dbReference type="EMBL" id="LFMY01000014">
    <property type="protein sequence ID" value="OKL56409.1"/>
    <property type="molecule type" value="Genomic_DNA"/>
</dbReference>
<dbReference type="RefSeq" id="XP_020116530.1">
    <property type="nucleotide sequence ID" value="XM_020263047.1"/>
</dbReference>
<dbReference type="InterPro" id="IPR036396">
    <property type="entry name" value="Cyt_P450_sf"/>
</dbReference>
<keyword evidence="3" id="KW-0560">Oxidoreductase</keyword>
<name>A0A225ALH5_TALAT</name>
<evidence type="ECO:0000256" key="5">
    <source>
        <dbReference type="SAM" id="SignalP"/>
    </source>
</evidence>
<evidence type="ECO:0000256" key="4">
    <source>
        <dbReference type="ARBA" id="ARBA00023004"/>
    </source>
</evidence>
<dbReference type="PANTHER" id="PTHR46300:SF5">
    <property type="entry name" value="CYTOCHROME P450"/>
    <property type="match status" value="1"/>
</dbReference>
<evidence type="ECO:0000256" key="2">
    <source>
        <dbReference type="ARBA" id="ARBA00022723"/>
    </source>
</evidence>
<evidence type="ECO:0000313" key="6">
    <source>
        <dbReference type="EMBL" id="OKL56409.1"/>
    </source>
</evidence>
<comment type="similarity">
    <text evidence="1">Belongs to the cytochrome P450 family.</text>
</comment>
<dbReference type="Gene3D" id="1.10.630.10">
    <property type="entry name" value="Cytochrome P450"/>
    <property type="match status" value="1"/>
</dbReference>
<dbReference type="GO" id="GO:0020037">
    <property type="term" value="F:heme binding"/>
    <property type="evidence" value="ECO:0007669"/>
    <property type="project" value="InterPro"/>
</dbReference>
<dbReference type="Pfam" id="PF00067">
    <property type="entry name" value="p450"/>
    <property type="match status" value="1"/>
</dbReference>
<keyword evidence="4" id="KW-0408">Iron</keyword>
<dbReference type="GeneID" id="31007811"/>
<dbReference type="OrthoDB" id="2789670at2759"/>
<keyword evidence="5" id="KW-0732">Signal</keyword>
<feature type="signal peptide" evidence="5">
    <location>
        <begin position="1"/>
        <end position="24"/>
    </location>
</feature>
<evidence type="ECO:0000256" key="3">
    <source>
        <dbReference type="ARBA" id="ARBA00023002"/>
    </source>
</evidence>
<dbReference type="PANTHER" id="PTHR46300">
    <property type="entry name" value="P450, PUTATIVE (EUROFUNG)-RELATED-RELATED"/>
    <property type="match status" value="1"/>
</dbReference>
<dbReference type="InterPro" id="IPR002401">
    <property type="entry name" value="Cyt_P450_E_grp-I"/>
</dbReference>
<dbReference type="GO" id="GO:0016705">
    <property type="term" value="F:oxidoreductase activity, acting on paired donors, with incorporation or reduction of molecular oxygen"/>
    <property type="evidence" value="ECO:0007669"/>
    <property type="project" value="InterPro"/>
</dbReference>
<comment type="caution">
    <text evidence="6">The sequence shown here is derived from an EMBL/GenBank/DDBJ whole genome shotgun (WGS) entry which is preliminary data.</text>
</comment>
<keyword evidence="2" id="KW-0479">Metal-binding</keyword>
<dbReference type="STRING" id="1441469.A0A225ALH5"/>
<dbReference type="PRINTS" id="PR00463">
    <property type="entry name" value="EP450I"/>
</dbReference>
<dbReference type="InterPro" id="IPR050364">
    <property type="entry name" value="Cytochrome_P450_fung"/>
</dbReference>
<protein>
    <recommendedName>
        <fullName evidence="8">Cytochrome P450</fullName>
    </recommendedName>
</protein>
<evidence type="ECO:0008006" key="8">
    <source>
        <dbReference type="Google" id="ProtNLM"/>
    </source>
</evidence>
<evidence type="ECO:0000256" key="1">
    <source>
        <dbReference type="ARBA" id="ARBA00010617"/>
    </source>
</evidence>
<dbReference type="SUPFAM" id="SSF48264">
    <property type="entry name" value="Cytochrome P450"/>
    <property type="match status" value="1"/>
</dbReference>